<evidence type="ECO:0000313" key="10">
    <source>
        <dbReference type="EMBL" id="SMC52940.1"/>
    </source>
</evidence>
<keyword evidence="11" id="KW-1185">Reference proteome</keyword>
<feature type="transmembrane region" description="Helical" evidence="8">
    <location>
        <begin position="38"/>
        <end position="58"/>
    </location>
</feature>
<comment type="function">
    <text evidence="8">Conversion of 1,4-dihydroxy-2-naphthoate (DHNA) to demethylmenaquinone (DMK).</text>
</comment>
<gene>
    <name evidence="8" type="primary">menA</name>
    <name evidence="10" type="ORF">SAMN05660703_1610</name>
</gene>
<feature type="transmembrane region" description="Helical" evidence="8">
    <location>
        <begin position="119"/>
        <end position="138"/>
    </location>
</feature>
<comment type="pathway">
    <text evidence="8">Quinol/quinone metabolism; menaquinone biosynthesis; menaquinol from 1,4-dihydroxy-2-naphthoate: step 1/2.</text>
</comment>
<reference evidence="10 11" key="1">
    <citation type="submission" date="2017-04" db="EMBL/GenBank/DDBJ databases">
        <authorList>
            <person name="Afonso C.L."/>
            <person name="Miller P.J."/>
            <person name="Scott M.A."/>
            <person name="Spackman E."/>
            <person name="Goraichik I."/>
            <person name="Dimitrov K.M."/>
            <person name="Suarez D.L."/>
            <person name="Swayne D.E."/>
        </authorList>
    </citation>
    <scope>NUCLEOTIDE SEQUENCE [LARGE SCALE GENOMIC DNA]</scope>
    <source>
        <strain evidence="10 11">DSM 21164</strain>
    </source>
</reference>
<dbReference type="Proteomes" id="UP000192360">
    <property type="component" value="Unassembled WGS sequence"/>
</dbReference>
<evidence type="ECO:0000256" key="3">
    <source>
        <dbReference type="ARBA" id="ARBA00022475"/>
    </source>
</evidence>
<dbReference type="EC" id="2.5.1.74" evidence="8 9"/>
<name>A0A1W1ZWZ2_9FLAO</name>
<organism evidence="10 11">
    <name type="scientific">Cellulophaga tyrosinoxydans</name>
    <dbReference type="NCBI Taxonomy" id="504486"/>
    <lineage>
        <taxon>Bacteria</taxon>
        <taxon>Pseudomonadati</taxon>
        <taxon>Bacteroidota</taxon>
        <taxon>Flavobacteriia</taxon>
        <taxon>Flavobacteriales</taxon>
        <taxon>Flavobacteriaceae</taxon>
        <taxon>Cellulophaga</taxon>
    </lineage>
</organism>
<feature type="transmembrane region" description="Helical" evidence="8">
    <location>
        <begin position="12"/>
        <end position="32"/>
    </location>
</feature>
<accession>A0A1W1ZWZ2</accession>
<keyword evidence="3 8" id="KW-1003">Cell membrane</keyword>
<dbReference type="GO" id="GO:0042371">
    <property type="term" value="P:vitamin K biosynthetic process"/>
    <property type="evidence" value="ECO:0007669"/>
    <property type="project" value="TreeGrafter"/>
</dbReference>
<keyword evidence="4 8" id="KW-0808">Transferase</keyword>
<comment type="similarity">
    <text evidence="8">Belongs to the MenA family. Type 1 subfamily.</text>
</comment>
<dbReference type="GO" id="GO:0009234">
    <property type="term" value="P:menaquinone biosynthetic process"/>
    <property type="evidence" value="ECO:0007669"/>
    <property type="project" value="UniProtKB-UniRule"/>
</dbReference>
<feature type="transmembrane region" description="Helical" evidence="8">
    <location>
        <begin position="224"/>
        <end position="243"/>
    </location>
</feature>
<protein>
    <recommendedName>
        <fullName evidence="8 9">1,4-dihydroxy-2-naphthoate octaprenyltransferase</fullName>
        <shortName evidence="8">DHNA-octaprenyltransferase</shortName>
        <ecNumber evidence="8 9">2.5.1.74</ecNumber>
    </recommendedName>
</protein>
<feature type="transmembrane region" description="Helical" evidence="8">
    <location>
        <begin position="280"/>
        <end position="298"/>
    </location>
</feature>
<evidence type="ECO:0000256" key="4">
    <source>
        <dbReference type="ARBA" id="ARBA00022679"/>
    </source>
</evidence>
<feature type="transmembrane region" description="Helical" evidence="8">
    <location>
        <begin position="94"/>
        <end position="113"/>
    </location>
</feature>
<keyword evidence="5 8" id="KW-0812">Transmembrane</keyword>
<dbReference type="GO" id="GO:0046428">
    <property type="term" value="F:1,4-dihydroxy-2-naphthoate polyprenyltransferase activity"/>
    <property type="evidence" value="ECO:0007669"/>
    <property type="project" value="UniProtKB-UniRule"/>
</dbReference>
<feature type="transmembrane region" description="Helical" evidence="8">
    <location>
        <begin position="150"/>
        <end position="171"/>
    </location>
</feature>
<feature type="transmembrane region" description="Helical" evidence="8">
    <location>
        <begin position="249"/>
        <end position="268"/>
    </location>
</feature>
<comment type="subcellular location">
    <subcellularLocation>
        <location evidence="8">Cell membrane</location>
        <topology evidence="8">Multi-pass membrane protein</topology>
    </subcellularLocation>
    <subcellularLocation>
        <location evidence="1">Membrane</location>
        <topology evidence="1">Multi-pass membrane protein</topology>
    </subcellularLocation>
</comment>
<sequence>MSKLKAWINAARLRTLPLSISGIIVGASLANIYGFQNWSIFLLAVFTTISFQVTSNFANDYGDGVKGTDNDDRVGPKRALQSGILSRAELKSGIIIAVIVSLILAIVLLFLAFGKDKLGTILLFLFLAIASIWAAIKYTVGNSAYGYKGLGDVFVFLFFGLLGVLGSMFLFTGYLTVLAVLPAITIGLLSTGVLNLNNLRDHISDQKANKNTLIVKMGFKKGKLYHYLLLVGSFLSMLIFTILSASSLLNYLFLILYIPICIHALKVYNTIEPKSLDPELKKLALSTFFLAILFYISFNNFS</sequence>
<evidence type="ECO:0000256" key="7">
    <source>
        <dbReference type="ARBA" id="ARBA00023136"/>
    </source>
</evidence>
<evidence type="ECO:0000313" key="11">
    <source>
        <dbReference type="Proteomes" id="UP000192360"/>
    </source>
</evidence>
<dbReference type="InterPro" id="IPR026046">
    <property type="entry name" value="UBIAD1"/>
</dbReference>
<evidence type="ECO:0000256" key="8">
    <source>
        <dbReference type="HAMAP-Rule" id="MF_01937"/>
    </source>
</evidence>
<dbReference type="UniPathway" id="UPA00079">
    <property type="reaction ID" value="UER00168"/>
</dbReference>
<dbReference type="PANTHER" id="PTHR13929:SF0">
    <property type="entry name" value="UBIA PRENYLTRANSFERASE DOMAIN-CONTAINING PROTEIN 1"/>
    <property type="match status" value="1"/>
</dbReference>
<dbReference type="AlphaFoldDB" id="A0A1W1ZWZ2"/>
<dbReference type="InterPro" id="IPR004657">
    <property type="entry name" value="MenA"/>
</dbReference>
<dbReference type="OrthoDB" id="9767568at2"/>
<dbReference type="RefSeq" id="WP_084060968.1">
    <property type="nucleotide sequence ID" value="NZ_FWXO01000002.1"/>
</dbReference>
<comment type="catalytic activity">
    <reaction evidence="8">
        <text>an all-trans-polyprenyl diphosphate + 1,4-dihydroxy-2-naphthoate + H(+) = a 2-demethylmenaquinol + CO2 + diphosphate</text>
        <dbReference type="Rhea" id="RHEA:26478"/>
        <dbReference type="Rhea" id="RHEA-COMP:9563"/>
        <dbReference type="Rhea" id="RHEA-COMP:9564"/>
        <dbReference type="ChEBI" id="CHEBI:11173"/>
        <dbReference type="ChEBI" id="CHEBI:15378"/>
        <dbReference type="ChEBI" id="CHEBI:16526"/>
        <dbReference type="ChEBI" id="CHEBI:33019"/>
        <dbReference type="ChEBI" id="CHEBI:55437"/>
        <dbReference type="ChEBI" id="CHEBI:58914"/>
        <dbReference type="EC" id="2.5.1.74"/>
    </reaction>
</comment>
<keyword evidence="7 8" id="KW-0472">Membrane</keyword>
<dbReference type="PANTHER" id="PTHR13929">
    <property type="entry name" value="1,4-DIHYDROXY-2-NAPHTHOATE OCTAPRENYLTRANSFERASE"/>
    <property type="match status" value="1"/>
</dbReference>
<evidence type="ECO:0000256" key="9">
    <source>
        <dbReference type="NCBIfam" id="TIGR00751"/>
    </source>
</evidence>
<evidence type="ECO:0000256" key="2">
    <source>
        <dbReference type="ARBA" id="ARBA00022428"/>
    </source>
</evidence>
<keyword evidence="2 8" id="KW-0474">Menaquinone biosynthesis</keyword>
<dbReference type="Pfam" id="PF01040">
    <property type="entry name" value="UbiA"/>
    <property type="match status" value="1"/>
</dbReference>
<dbReference type="EMBL" id="FWXO01000002">
    <property type="protein sequence ID" value="SMC52940.1"/>
    <property type="molecule type" value="Genomic_DNA"/>
</dbReference>
<evidence type="ECO:0000256" key="1">
    <source>
        <dbReference type="ARBA" id="ARBA00004141"/>
    </source>
</evidence>
<evidence type="ECO:0000256" key="6">
    <source>
        <dbReference type="ARBA" id="ARBA00022989"/>
    </source>
</evidence>
<dbReference type="HAMAP" id="MF_01937">
    <property type="entry name" value="MenA_1"/>
    <property type="match status" value="1"/>
</dbReference>
<evidence type="ECO:0000256" key="5">
    <source>
        <dbReference type="ARBA" id="ARBA00022692"/>
    </source>
</evidence>
<feature type="transmembrane region" description="Helical" evidence="8">
    <location>
        <begin position="177"/>
        <end position="197"/>
    </location>
</feature>
<dbReference type="PIRSF" id="PIRSF005355">
    <property type="entry name" value="UBIAD1"/>
    <property type="match status" value="1"/>
</dbReference>
<dbReference type="InterPro" id="IPR000537">
    <property type="entry name" value="UbiA_prenyltransferase"/>
</dbReference>
<dbReference type="STRING" id="504486.SAMN05660703_1610"/>
<dbReference type="NCBIfam" id="TIGR00751">
    <property type="entry name" value="menA"/>
    <property type="match status" value="1"/>
</dbReference>
<dbReference type="CDD" id="cd13962">
    <property type="entry name" value="PT_UbiA_UBIAD1"/>
    <property type="match status" value="1"/>
</dbReference>
<dbReference type="GO" id="GO:0005886">
    <property type="term" value="C:plasma membrane"/>
    <property type="evidence" value="ECO:0007669"/>
    <property type="project" value="UniProtKB-SubCell"/>
</dbReference>
<proteinExistence type="inferred from homology"/>
<keyword evidence="6 8" id="KW-1133">Transmembrane helix</keyword>